<feature type="non-terminal residue" evidence="1">
    <location>
        <position position="1"/>
    </location>
</feature>
<gene>
    <name evidence="1" type="ORF">SLEP1_g60459</name>
</gene>
<reference evidence="1 2" key="1">
    <citation type="journal article" date="2021" name="Commun. Biol.">
        <title>The genome of Shorea leprosula (Dipterocarpaceae) highlights the ecological relevance of drought in aseasonal tropical rainforests.</title>
        <authorList>
            <person name="Ng K.K.S."/>
            <person name="Kobayashi M.J."/>
            <person name="Fawcett J.A."/>
            <person name="Hatakeyama M."/>
            <person name="Paape T."/>
            <person name="Ng C.H."/>
            <person name="Ang C.C."/>
            <person name="Tnah L.H."/>
            <person name="Lee C.T."/>
            <person name="Nishiyama T."/>
            <person name="Sese J."/>
            <person name="O'Brien M.J."/>
            <person name="Copetti D."/>
            <person name="Mohd Noor M.I."/>
            <person name="Ong R.C."/>
            <person name="Putra M."/>
            <person name="Sireger I.Z."/>
            <person name="Indrioko S."/>
            <person name="Kosugi Y."/>
            <person name="Izuno A."/>
            <person name="Isagi Y."/>
            <person name="Lee S.L."/>
            <person name="Shimizu K.K."/>
        </authorList>
    </citation>
    <scope>NUCLEOTIDE SEQUENCE [LARGE SCALE GENOMIC DNA]</scope>
    <source>
        <strain evidence="1">214</strain>
    </source>
</reference>
<organism evidence="1 2">
    <name type="scientific">Rubroshorea leprosula</name>
    <dbReference type="NCBI Taxonomy" id="152421"/>
    <lineage>
        <taxon>Eukaryota</taxon>
        <taxon>Viridiplantae</taxon>
        <taxon>Streptophyta</taxon>
        <taxon>Embryophyta</taxon>
        <taxon>Tracheophyta</taxon>
        <taxon>Spermatophyta</taxon>
        <taxon>Magnoliopsida</taxon>
        <taxon>eudicotyledons</taxon>
        <taxon>Gunneridae</taxon>
        <taxon>Pentapetalae</taxon>
        <taxon>rosids</taxon>
        <taxon>malvids</taxon>
        <taxon>Malvales</taxon>
        <taxon>Dipterocarpaceae</taxon>
        <taxon>Rubroshorea</taxon>
    </lineage>
</organism>
<protein>
    <submittedName>
        <fullName evidence="1">Uncharacterized protein</fullName>
    </submittedName>
</protein>
<accession>A0AAV5MYM8</accession>
<sequence>QSGCARKIMLALRSSFRFYASEVSRLW</sequence>
<dbReference type="AlphaFoldDB" id="A0AAV5MYM8"/>
<comment type="caution">
    <text evidence="1">The sequence shown here is derived from an EMBL/GenBank/DDBJ whole genome shotgun (WGS) entry which is preliminary data.</text>
</comment>
<name>A0AAV5MYM8_9ROSI</name>
<dbReference type="Proteomes" id="UP001054252">
    <property type="component" value="Unassembled WGS sequence"/>
</dbReference>
<keyword evidence="2" id="KW-1185">Reference proteome</keyword>
<dbReference type="EMBL" id="BPVZ01002441">
    <property type="protein sequence ID" value="GKV53948.1"/>
    <property type="molecule type" value="Genomic_DNA"/>
</dbReference>
<evidence type="ECO:0000313" key="2">
    <source>
        <dbReference type="Proteomes" id="UP001054252"/>
    </source>
</evidence>
<evidence type="ECO:0000313" key="1">
    <source>
        <dbReference type="EMBL" id="GKV53948.1"/>
    </source>
</evidence>
<proteinExistence type="predicted"/>